<sequence length="94" mass="9604">TFELEVSQTISSADTKSYVVSAAGSVTSKPDSTFHLNLMPQLSVTNIGLPKSCTSPSSISTADEAPLSINPADGAPLNINPADEAPLSINTVDG</sequence>
<dbReference type="AlphaFoldDB" id="A0A0B6Y8S4"/>
<reference evidence="2" key="1">
    <citation type="submission" date="2014-12" db="EMBL/GenBank/DDBJ databases">
        <title>Insight into the proteome of Arion vulgaris.</title>
        <authorList>
            <person name="Aradska J."/>
            <person name="Bulat T."/>
            <person name="Smidak R."/>
            <person name="Sarate P."/>
            <person name="Gangsoo J."/>
            <person name="Sialana F."/>
            <person name="Bilban M."/>
            <person name="Lubec G."/>
        </authorList>
    </citation>
    <scope>NUCLEOTIDE SEQUENCE</scope>
    <source>
        <tissue evidence="2">Skin</tissue>
    </source>
</reference>
<organism evidence="2">
    <name type="scientific">Arion vulgaris</name>
    <dbReference type="NCBI Taxonomy" id="1028688"/>
    <lineage>
        <taxon>Eukaryota</taxon>
        <taxon>Metazoa</taxon>
        <taxon>Spiralia</taxon>
        <taxon>Lophotrochozoa</taxon>
        <taxon>Mollusca</taxon>
        <taxon>Gastropoda</taxon>
        <taxon>Heterobranchia</taxon>
        <taxon>Euthyneura</taxon>
        <taxon>Panpulmonata</taxon>
        <taxon>Eupulmonata</taxon>
        <taxon>Stylommatophora</taxon>
        <taxon>Helicina</taxon>
        <taxon>Arionoidea</taxon>
        <taxon>Arionidae</taxon>
        <taxon>Arion</taxon>
    </lineage>
</organism>
<feature type="non-terminal residue" evidence="2">
    <location>
        <position position="1"/>
    </location>
</feature>
<gene>
    <name evidence="2" type="primary">ORF17839</name>
</gene>
<protein>
    <submittedName>
        <fullName evidence="2">Uncharacterized protein</fullName>
    </submittedName>
</protein>
<evidence type="ECO:0000256" key="1">
    <source>
        <dbReference type="SAM" id="MobiDB-lite"/>
    </source>
</evidence>
<proteinExistence type="predicted"/>
<feature type="region of interest" description="Disordered" evidence="1">
    <location>
        <begin position="53"/>
        <end position="94"/>
    </location>
</feature>
<feature type="non-terminal residue" evidence="2">
    <location>
        <position position="94"/>
    </location>
</feature>
<evidence type="ECO:0000313" key="2">
    <source>
        <dbReference type="EMBL" id="CEK52732.1"/>
    </source>
</evidence>
<name>A0A0B6Y8S4_9EUPU</name>
<accession>A0A0B6Y8S4</accession>
<dbReference type="EMBL" id="HACG01005867">
    <property type="protein sequence ID" value="CEK52732.1"/>
    <property type="molecule type" value="Transcribed_RNA"/>
</dbReference>